<evidence type="ECO:0000313" key="5">
    <source>
        <dbReference type="EMBL" id="WVZ02989.1"/>
    </source>
</evidence>
<keyword evidence="6" id="KW-1185">Reference proteome</keyword>
<dbReference type="InterPro" id="IPR056789">
    <property type="entry name" value="LRR_R13L1-DRL21"/>
</dbReference>
<feature type="domain" description="NB-ARC" evidence="3">
    <location>
        <begin position="39"/>
        <end position="123"/>
    </location>
</feature>
<evidence type="ECO:0000256" key="1">
    <source>
        <dbReference type="ARBA" id="ARBA00022614"/>
    </source>
</evidence>
<dbReference type="Pfam" id="PF25019">
    <property type="entry name" value="LRR_R13L1-DRL21"/>
    <property type="match status" value="1"/>
</dbReference>
<dbReference type="PANTHER" id="PTHR36766:SF40">
    <property type="entry name" value="DISEASE RESISTANCE PROTEIN RGA3"/>
    <property type="match status" value="1"/>
</dbReference>
<name>A0AAQ3RSK3_VIGMU</name>
<evidence type="ECO:0000259" key="4">
    <source>
        <dbReference type="Pfam" id="PF25019"/>
    </source>
</evidence>
<evidence type="ECO:0000313" key="6">
    <source>
        <dbReference type="Proteomes" id="UP001374535"/>
    </source>
</evidence>
<dbReference type="GO" id="GO:0006952">
    <property type="term" value="P:defense response"/>
    <property type="evidence" value="ECO:0007669"/>
    <property type="project" value="UniProtKB-KW"/>
</dbReference>
<keyword evidence="2" id="KW-0611">Plant defense</keyword>
<dbReference type="EMBL" id="CP144694">
    <property type="protein sequence ID" value="WVZ02989.1"/>
    <property type="molecule type" value="Genomic_DNA"/>
</dbReference>
<organism evidence="5 6">
    <name type="scientific">Vigna mungo</name>
    <name type="common">Black gram</name>
    <name type="synonym">Phaseolus mungo</name>
    <dbReference type="NCBI Taxonomy" id="3915"/>
    <lineage>
        <taxon>Eukaryota</taxon>
        <taxon>Viridiplantae</taxon>
        <taxon>Streptophyta</taxon>
        <taxon>Embryophyta</taxon>
        <taxon>Tracheophyta</taxon>
        <taxon>Spermatophyta</taxon>
        <taxon>Magnoliopsida</taxon>
        <taxon>eudicotyledons</taxon>
        <taxon>Gunneridae</taxon>
        <taxon>Pentapetalae</taxon>
        <taxon>rosids</taxon>
        <taxon>fabids</taxon>
        <taxon>Fabales</taxon>
        <taxon>Fabaceae</taxon>
        <taxon>Papilionoideae</taxon>
        <taxon>50 kb inversion clade</taxon>
        <taxon>NPAAA clade</taxon>
        <taxon>indigoferoid/millettioid clade</taxon>
        <taxon>Phaseoleae</taxon>
        <taxon>Vigna</taxon>
    </lineage>
</organism>
<dbReference type="GO" id="GO:0043531">
    <property type="term" value="F:ADP binding"/>
    <property type="evidence" value="ECO:0007669"/>
    <property type="project" value="InterPro"/>
</dbReference>
<dbReference type="InterPro" id="IPR002182">
    <property type="entry name" value="NB-ARC"/>
</dbReference>
<keyword evidence="1" id="KW-0433">Leucine-rich repeat</keyword>
<dbReference type="SUPFAM" id="SSF52058">
    <property type="entry name" value="L domain-like"/>
    <property type="match status" value="1"/>
</dbReference>
<dbReference type="Proteomes" id="UP001374535">
    <property type="component" value="Chromosome 7"/>
</dbReference>
<dbReference type="AlphaFoldDB" id="A0AAQ3RSK3"/>
<gene>
    <name evidence="5" type="ORF">V8G54_023795</name>
</gene>
<protein>
    <submittedName>
        <fullName evidence="5">Uncharacterized protein</fullName>
    </submittedName>
</protein>
<dbReference type="PANTHER" id="PTHR36766">
    <property type="entry name" value="PLANT BROAD-SPECTRUM MILDEW RESISTANCE PROTEIN RPW8"/>
    <property type="match status" value="1"/>
</dbReference>
<proteinExistence type="predicted"/>
<evidence type="ECO:0000259" key="3">
    <source>
        <dbReference type="Pfam" id="PF00931"/>
    </source>
</evidence>
<evidence type="ECO:0000256" key="2">
    <source>
        <dbReference type="ARBA" id="ARBA00022821"/>
    </source>
</evidence>
<dbReference type="Pfam" id="PF00931">
    <property type="entry name" value="NB-ARC"/>
    <property type="match status" value="1"/>
</dbReference>
<dbReference type="SUPFAM" id="SSF52540">
    <property type="entry name" value="P-loop containing nucleoside triphosphate hydrolases"/>
    <property type="match status" value="1"/>
</dbReference>
<dbReference type="Gene3D" id="3.80.10.10">
    <property type="entry name" value="Ribonuclease Inhibitor"/>
    <property type="match status" value="1"/>
</dbReference>
<dbReference type="InterPro" id="IPR027417">
    <property type="entry name" value="P-loop_NTPase"/>
</dbReference>
<dbReference type="InterPro" id="IPR032675">
    <property type="entry name" value="LRR_dom_sf"/>
</dbReference>
<sequence>MGGVGKTTLAQHVFNDPRANEAKFVVKAWVCVSNEFDVFKKIERRIDGKKFPLVLDDVWNENQPKWEEVKKPLIFAAQGSRILVTIRNKEVASTMQSEVHSLKHLHEDHFWKLFAKHVFRDDDDDTQPNPECREISMKIGIENPEDALEVNLKNKRHVERICNYIDSKKVEDVLENLTPSKNLKKLSLFNYGGNKFPNWWSLDDSLPNLVSLVLRNCESCQHLPPLGLLPLLKNLYISGFDEIGIENPEDALEADLKNKRHLVGTENYIDSKKVKDVLENMQPS</sequence>
<reference evidence="5 6" key="1">
    <citation type="journal article" date="2023" name="Life. Sci Alliance">
        <title>Evolutionary insights into 3D genome organization and epigenetic landscape of Vigna mungo.</title>
        <authorList>
            <person name="Junaid A."/>
            <person name="Singh B."/>
            <person name="Bhatia S."/>
        </authorList>
    </citation>
    <scope>NUCLEOTIDE SEQUENCE [LARGE SCALE GENOMIC DNA]</scope>
    <source>
        <strain evidence="5">Urdbean</strain>
    </source>
</reference>
<feature type="domain" description="R13L1/DRL21-like LRR repeat region" evidence="4">
    <location>
        <begin position="141"/>
        <end position="239"/>
    </location>
</feature>
<accession>A0AAQ3RSK3</accession>
<dbReference type="Gene3D" id="3.40.50.300">
    <property type="entry name" value="P-loop containing nucleotide triphosphate hydrolases"/>
    <property type="match status" value="2"/>
</dbReference>